<dbReference type="CDD" id="cd01743">
    <property type="entry name" value="GATase1_Anthranilate_Synthase"/>
    <property type="match status" value="1"/>
</dbReference>
<dbReference type="Gene3D" id="3.40.50.880">
    <property type="match status" value="1"/>
</dbReference>
<dbReference type="InterPro" id="IPR029062">
    <property type="entry name" value="Class_I_gatase-like"/>
</dbReference>
<name>A0A432YUQ8_9GAMM</name>
<dbReference type="InterPro" id="IPR050472">
    <property type="entry name" value="Anth_synth/Amidotransfase"/>
</dbReference>
<dbReference type="GO" id="GO:0004049">
    <property type="term" value="F:anthranilate synthase activity"/>
    <property type="evidence" value="ECO:0007669"/>
    <property type="project" value="TreeGrafter"/>
</dbReference>
<dbReference type="PROSITE" id="PS51273">
    <property type="entry name" value="GATASE_TYPE_1"/>
    <property type="match status" value="1"/>
</dbReference>
<sequence length="193" mass="21614">MIVLIDNFDSFTHNLARYFRELGKEIEVFRNNEVTISEIEKLSPEALVISPGPCTPNESGVSLAAIEHFCNKLPILGVCLGHQALAQVFGADVVRAEKVMHGKTSLVRHTGQGLFQQLDNPLEVTRYHSLVVSPSSLPTDFLIDADTETEQGLREIMAIRHRDLPLFGVQFHPESVMTSQGHHLLANFLRYIR</sequence>
<dbReference type="PRINTS" id="PR00099">
    <property type="entry name" value="CPSGATASE"/>
</dbReference>
<protein>
    <submittedName>
        <fullName evidence="3">Aminodeoxychorismate/anthranilate synthase component II</fullName>
    </submittedName>
</protein>
<evidence type="ECO:0000313" key="3">
    <source>
        <dbReference type="EMBL" id="RUO67059.1"/>
    </source>
</evidence>
<reference evidence="4" key="1">
    <citation type="journal article" date="2018" name="Front. Microbiol.">
        <title>Genome-Based Analysis Reveals the Taxonomy and Diversity of the Family Idiomarinaceae.</title>
        <authorList>
            <person name="Liu Y."/>
            <person name="Lai Q."/>
            <person name="Shao Z."/>
        </authorList>
    </citation>
    <scope>NUCLEOTIDE SEQUENCE [LARGE SCALE GENOMIC DNA]</scope>
    <source>
        <strain evidence="4">R22</strain>
    </source>
</reference>
<dbReference type="AlphaFoldDB" id="A0A432YUQ8"/>
<dbReference type="PANTHER" id="PTHR43418:SF4">
    <property type="entry name" value="MULTIFUNCTIONAL TRYPTOPHAN BIOSYNTHESIS PROTEIN"/>
    <property type="match status" value="1"/>
</dbReference>
<organism evidence="3 4">
    <name type="scientific">Idiomarina ramblicola</name>
    <dbReference type="NCBI Taxonomy" id="263724"/>
    <lineage>
        <taxon>Bacteria</taxon>
        <taxon>Pseudomonadati</taxon>
        <taxon>Pseudomonadota</taxon>
        <taxon>Gammaproteobacteria</taxon>
        <taxon>Alteromonadales</taxon>
        <taxon>Idiomarinaceae</taxon>
        <taxon>Idiomarina</taxon>
    </lineage>
</organism>
<proteinExistence type="predicted"/>
<dbReference type="NCBIfam" id="TIGR00566">
    <property type="entry name" value="trpG_papA"/>
    <property type="match status" value="1"/>
</dbReference>
<keyword evidence="1" id="KW-0315">Glutamine amidotransferase</keyword>
<dbReference type="GO" id="GO:0046820">
    <property type="term" value="F:4-amino-4-deoxychorismate synthase activity"/>
    <property type="evidence" value="ECO:0007669"/>
    <property type="project" value="TreeGrafter"/>
</dbReference>
<dbReference type="OrthoDB" id="9786812at2"/>
<evidence type="ECO:0000256" key="1">
    <source>
        <dbReference type="ARBA" id="ARBA00022962"/>
    </source>
</evidence>
<feature type="domain" description="Glutamine amidotransferase" evidence="2">
    <location>
        <begin position="3"/>
        <end position="189"/>
    </location>
</feature>
<dbReference type="FunFam" id="3.40.50.880:FF:000003">
    <property type="entry name" value="Anthranilate synthase component II"/>
    <property type="match status" value="1"/>
</dbReference>
<keyword evidence="4" id="KW-1185">Reference proteome</keyword>
<dbReference type="InterPro" id="IPR017926">
    <property type="entry name" value="GATASE"/>
</dbReference>
<dbReference type="SUPFAM" id="SSF52317">
    <property type="entry name" value="Class I glutamine amidotransferase-like"/>
    <property type="match status" value="1"/>
</dbReference>
<dbReference type="RefSeq" id="WP_126782887.1">
    <property type="nucleotide sequence ID" value="NZ_PIQC01000008.1"/>
</dbReference>
<dbReference type="PRINTS" id="PR00097">
    <property type="entry name" value="ANTSNTHASEII"/>
</dbReference>
<evidence type="ECO:0000313" key="4">
    <source>
        <dbReference type="Proteomes" id="UP000288058"/>
    </source>
</evidence>
<accession>A0A432YUQ8</accession>
<dbReference type="GO" id="GO:0046654">
    <property type="term" value="P:tetrahydrofolate biosynthetic process"/>
    <property type="evidence" value="ECO:0007669"/>
    <property type="project" value="TreeGrafter"/>
</dbReference>
<dbReference type="Pfam" id="PF00117">
    <property type="entry name" value="GATase"/>
    <property type="match status" value="1"/>
</dbReference>
<dbReference type="PRINTS" id="PR00096">
    <property type="entry name" value="GATASE"/>
</dbReference>
<dbReference type="PANTHER" id="PTHR43418">
    <property type="entry name" value="MULTIFUNCTIONAL TRYPTOPHAN BIOSYNTHESIS PROTEIN-RELATED"/>
    <property type="match status" value="1"/>
</dbReference>
<dbReference type="EMBL" id="PIQC01000008">
    <property type="protein sequence ID" value="RUO67059.1"/>
    <property type="molecule type" value="Genomic_DNA"/>
</dbReference>
<dbReference type="Proteomes" id="UP000288058">
    <property type="component" value="Unassembled WGS sequence"/>
</dbReference>
<dbReference type="InterPro" id="IPR006221">
    <property type="entry name" value="TrpG/PapA_dom"/>
</dbReference>
<comment type="caution">
    <text evidence="3">The sequence shown here is derived from an EMBL/GenBank/DDBJ whole genome shotgun (WGS) entry which is preliminary data.</text>
</comment>
<evidence type="ECO:0000259" key="2">
    <source>
        <dbReference type="Pfam" id="PF00117"/>
    </source>
</evidence>
<gene>
    <name evidence="3" type="ORF">CWI78_11155</name>
</gene>
<dbReference type="GO" id="GO:0005829">
    <property type="term" value="C:cytosol"/>
    <property type="evidence" value="ECO:0007669"/>
    <property type="project" value="TreeGrafter"/>
</dbReference>
<dbReference type="GO" id="GO:0000162">
    <property type="term" value="P:L-tryptophan biosynthetic process"/>
    <property type="evidence" value="ECO:0007669"/>
    <property type="project" value="TreeGrafter"/>
</dbReference>